<organism evidence="10">
    <name type="scientific">Volvox carteri f. nagariensis</name>
    <dbReference type="NCBI Taxonomy" id="3068"/>
    <lineage>
        <taxon>Eukaryota</taxon>
        <taxon>Viridiplantae</taxon>
        <taxon>Chlorophyta</taxon>
        <taxon>core chlorophytes</taxon>
        <taxon>Chlorophyceae</taxon>
        <taxon>CS clade</taxon>
        <taxon>Chlamydomonadales</taxon>
        <taxon>Volvocaceae</taxon>
        <taxon>Volvox</taxon>
    </lineage>
</organism>
<feature type="transmembrane region" description="Helical" evidence="7">
    <location>
        <begin position="655"/>
        <end position="672"/>
    </location>
</feature>
<evidence type="ECO:0000256" key="3">
    <source>
        <dbReference type="ARBA" id="ARBA00022692"/>
    </source>
</evidence>
<sequence>MISPARAHSLPLPGGDRTAHVIYVVYWLRNLVLWTRACACAFGVPIGTEGPWRDLALYHCAMIYQCTHTTVLKTRPFAEVAVSFAEPLVRRGSDEPRRTIATPSATRPVRLSYDVSQLRRQQQEAPAAAQGAFGSASPLLADAVEDPLWYNAWEDELPLPRPAQEALRHRSGARAADFSDRAAGLGDRRWSTDAADAASNADVSVSGVLEPTARRTPGVGSSGRPPSLTQRTTHLAKWLCGGGATAAGGAGGQRPSGPFVAAPQRQILFDLSGRVLPGGERKRVSVGHELLINPAVLMLDEPTSGLDSTTALHLVQLLRQHAVCFASLPPPSAPSPPPPPPFAAHNSPTSLPCMCLCPLLLLPGQLAAGGRAIITTIHQPSSRLYRQLDRVMLLAEGHIMYYGDANLARAAEWFGYFGFGLPYGVSLADFILDCATGEVVARQEAADQAASGFSRRTSTSAPPALVIPRNTDSGGGGGAGTQDQRASSPPASAAKPAQTPLRHRRRVRVCEGLTGRAAMLSLYSTFEAWYSEHPDGLTDLAQLEGVEFRIRGADGSSRYGCGGGTAAAGAPAEEGGGGGGGGGGNFLSPISRFGGGGGSSGKQDPIEIVRRCRAFTRRPRGTPETLNYHNYHNYHNYLSRRVHGTRFESLSAQNLLQMLAVAVITGLLWFQRGRGSQISAGADVMGLLFFELLFPSFRSLFSALFTFPNEYRMLKKERPAGMYRLSAYYLARTASDLPIELMYPTLFVTSWGLLFGGTFMDPKSAQTITTVVMLTFLLVGGFYVKKVPVWIGWIKYLSFLYWGFNLLLKIQFRHVDYFDGGVRVGDVKSALGLPADPNSNVLPDVLVLLAMLVALRALSYIVLRIKTEIIFQGFCLPENCPTGNCLLRTPHRLVSTSVLLPCCLASVLAALASVLAAFVGPGCAARHDICRSKQLPESSS</sequence>
<dbReference type="PANTHER" id="PTHR48041">
    <property type="entry name" value="ABC TRANSPORTER G FAMILY MEMBER 28"/>
    <property type="match status" value="1"/>
</dbReference>
<keyword evidence="10" id="KW-1185">Reference proteome</keyword>
<dbReference type="STRING" id="3068.D8TTC3"/>
<feature type="transmembrane region" description="Helical" evidence="7">
    <location>
        <begin position="684"/>
        <end position="707"/>
    </location>
</feature>
<evidence type="ECO:0000313" key="10">
    <source>
        <dbReference type="Proteomes" id="UP000001058"/>
    </source>
</evidence>
<feature type="domain" description="ABC-2 type transporter transmembrane" evidence="8">
    <location>
        <begin position="649"/>
        <end position="749"/>
    </location>
</feature>
<comment type="subcellular location">
    <subcellularLocation>
        <location evidence="1">Membrane</location>
        <topology evidence="1">Multi-pass membrane protein</topology>
    </subcellularLocation>
</comment>
<feature type="compositionally biased region" description="Gly residues" evidence="6">
    <location>
        <begin position="574"/>
        <end position="584"/>
    </location>
</feature>
<dbReference type="Proteomes" id="UP000001058">
    <property type="component" value="Unassembled WGS sequence"/>
</dbReference>
<evidence type="ECO:0000256" key="1">
    <source>
        <dbReference type="ARBA" id="ARBA00004141"/>
    </source>
</evidence>
<dbReference type="KEGG" id="vcn:VOLCADRAFT_104378"/>
<feature type="region of interest" description="Disordered" evidence="6">
    <location>
        <begin position="562"/>
        <end position="584"/>
    </location>
</feature>
<evidence type="ECO:0000256" key="2">
    <source>
        <dbReference type="ARBA" id="ARBA00022448"/>
    </source>
</evidence>
<dbReference type="InterPro" id="IPR013525">
    <property type="entry name" value="ABC2_TM"/>
</dbReference>
<evidence type="ECO:0000256" key="5">
    <source>
        <dbReference type="ARBA" id="ARBA00023136"/>
    </source>
</evidence>
<dbReference type="Gene3D" id="3.40.50.300">
    <property type="entry name" value="P-loop containing nucleotide triphosphate hydrolases"/>
    <property type="match status" value="1"/>
</dbReference>
<keyword evidence="5 7" id="KW-0472">Membrane</keyword>
<keyword evidence="4 7" id="KW-1133">Transmembrane helix</keyword>
<feature type="transmembrane region" description="Helical" evidence="7">
    <location>
        <begin position="845"/>
        <end position="863"/>
    </location>
</feature>
<protein>
    <recommendedName>
        <fullName evidence="8">ABC-2 type transporter transmembrane domain-containing protein</fullName>
    </recommendedName>
</protein>
<dbReference type="GO" id="GO:0140359">
    <property type="term" value="F:ABC-type transporter activity"/>
    <property type="evidence" value="ECO:0007669"/>
    <property type="project" value="InterPro"/>
</dbReference>
<dbReference type="OrthoDB" id="566375at2759"/>
<dbReference type="EMBL" id="GL378336">
    <property type="protein sequence ID" value="EFJ49175.1"/>
    <property type="molecule type" value="Genomic_DNA"/>
</dbReference>
<dbReference type="GeneID" id="9618794"/>
<evidence type="ECO:0000313" key="9">
    <source>
        <dbReference type="EMBL" id="EFJ49175.1"/>
    </source>
</evidence>
<feature type="transmembrane region" description="Helical" evidence="7">
    <location>
        <begin position="767"/>
        <end position="784"/>
    </location>
</feature>
<proteinExistence type="predicted"/>
<keyword evidence="2" id="KW-0813">Transport</keyword>
<dbReference type="RefSeq" id="XP_002949623.1">
    <property type="nucleotide sequence ID" value="XM_002949577.1"/>
</dbReference>
<feature type="transmembrane region" description="Helical" evidence="7">
    <location>
        <begin position="898"/>
        <end position="919"/>
    </location>
</feature>
<evidence type="ECO:0000256" key="7">
    <source>
        <dbReference type="SAM" id="Phobius"/>
    </source>
</evidence>
<feature type="transmembrane region" description="Helical" evidence="7">
    <location>
        <begin position="741"/>
        <end position="760"/>
    </location>
</feature>
<dbReference type="SUPFAM" id="SSF52540">
    <property type="entry name" value="P-loop containing nucleoside triphosphate hydrolases"/>
    <property type="match status" value="1"/>
</dbReference>
<dbReference type="InterPro" id="IPR050352">
    <property type="entry name" value="ABCG_transporters"/>
</dbReference>
<feature type="region of interest" description="Disordered" evidence="6">
    <location>
        <begin position="450"/>
        <end position="506"/>
    </location>
</feature>
<accession>D8TTC3</accession>
<dbReference type="InterPro" id="IPR027417">
    <property type="entry name" value="P-loop_NTPase"/>
</dbReference>
<dbReference type="GO" id="GO:0016020">
    <property type="term" value="C:membrane"/>
    <property type="evidence" value="ECO:0007669"/>
    <property type="project" value="UniProtKB-SubCell"/>
</dbReference>
<keyword evidence="3 7" id="KW-0812">Transmembrane</keyword>
<name>D8TTC3_VOLCA</name>
<feature type="compositionally biased region" description="Low complexity" evidence="6">
    <location>
        <begin position="486"/>
        <end position="497"/>
    </location>
</feature>
<evidence type="ECO:0000256" key="6">
    <source>
        <dbReference type="SAM" id="MobiDB-lite"/>
    </source>
</evidence>
<gene>
    <name evidence="9" type="ORF">VOLCADRAFT_104378</name>
</gene>
<dbReference type="InParanoid" id="D8TTC3"/>
<dbReference type="AlphaFoldDB" id="D8TTC3"/>
<evidence type="ECO:0000256" key="4">
    <source>
        <dbReference type="ARBA" id="ARBA00022989"/>
    </source>
</evidence>
<reference evidence="9 10" key="1">
    <citation type="journal article" date="2010" name="Science">
        <title>Genomic analysis of organismal complexity in the multicellular green alga Volvox carteri.</title>
        <authorList>
            <person name="Prochnik S.E."/>
            <person name="Umen J."/>
            <person name="Nedelcu A.M."/>
            <person name="Hallmann A."/>
            <person name="Miller S.M."/>
            <person name="Nishii I."/>
            <person name="Ferris P."/>
            <person name="Kuo A."/>
            <person name="Mitros T."/>
            <person name="Fritz-Laylin L.K."/>
            <person name="Hellsten U."/>
            <person name="Chapman J."/>
            <person name="Simakov O."/>
            <person name="Rensing S.A."/>
            <person name="Terry A."/>
            <person name="Pangilinan J."/>
            <person name="Kapitonov V."/>
            <person name="Jurka J."/>
            <person name="Salamov A."/>
            <person name="Shapiro H."/>
            <person name="Schmutz J."/>
            <person name="Grimwood J."/>
            <person name="Lindquist E."/>
            <person name="Lucas S."/>
            <person name="Grigoriev I.V."/>
            <person name="Schmitt R."/>
            <person name="Kirk D."/>
            <person name="Rokhsar D.S."/>
        </authorList>
    </citation>
    <scope>NUCLEOTIDE SEQUENCE [LARGE SCALE GENOMIC DNA]</scope>
    <source>
        <strain evidence="10">f. Nagariensis / Eve</strain>
    </source>
</reference>
<evidence type="ECO:0000259" key="8">
    <source>
        <dbReference type="Pfam" id="PF01061"/>
    </source>
</evidence>
<dbReference type="Pfam" id="PF01061">
    <property type="entry name" value="ABC2_membrane"/>
    <property type="match status" value="1"/>
</dbReference>
<dbReference type="PANTHER" id="PTHR48041:SF125">
    <property type="entry name" value="ABC TRANSPORTER G FAMILY"/>
    <property type="match status" value="1"/>
</dbReference>
<dbReference type="eggNOG" id="KOG0061">
    <property type="taxonomic scope" value="Eukaryota"/>
</dbReference>